<name>A0A451BD20_9GAMM</name>
<gene>
    <name evidence="2" type="ORF">BECKMB1821G_GA0114241_10564</name>
    <name evidence="4" type="ORF">BECKMB1821H_GA0114242_104514</name>
    <name evidence="3" type="ORF">BECKMB1821I_GA0114274_102822</name>
</gene>
<evidence type="ECO:0000256" key="1">
    <source>
        <dbReference type="SAM" id="MobiDB-lite"/>
    </source>
</evidence>
<dbReference type="EMBL" id="CAADFQ010000028">
    <property type="protein sequence ID" value="VFK31933.1"/>
    <property type="molecule type" value="Genomic_DNA"/>
</dbReference>
<evidence type="ECO:0000313" key="3">
    <source>
        <dbReference type="EMBL" id="VFK31933.1"/>
    </source>
</evidence>
<proteinExistence type="predicted"/>
<feature type="compositionally biased region" description="Polar residues" evidence="1">
    <location>
        <begin position="109"/>
        <end position="120"/>
    </location>
</feature>
<sequence>MIRNAILTVIVRHRRGKIMSISNVSISRKIALAGLLMVLTLVVGCVGANTRPESGDSVSYYKEGFDDGFKRGLEAAARAGASNTGSSVYEKGYTDGLTRGMELAKSITPRENSGNRSQTDPCPKAGSGTSGSGASCAIITSSNPSKVIDKSGKPYKPASSNGSGKKPKPKPKPKGQEYRKWLIASAHSPMVFPQAVAACKKKGGRLIHLELLQGALQDQAPNIRLRNAGEWTAVDGRVDGINHKEAWILRKKGATPHPLVVKKQRKFSFRCVFQKKGA</sequence>
<dbReference type="EMBL" id="CAADFO010000056">
    <property type="protein sequence ID" value="VFK29938.1"/>
    <property type="molecule type" value="Genomic_DNA"/>
</dbReference>
<evidence type="ECO:0000313" key="2">
    <source>
        <dbReference type="EMBL" id="VFK29938.1"/>
    </source>
</evidence>
<dbReference type="EMBL" id="CAADGH010000045">
    <property type="protein sequence ID" value="VFK76182.1"/>
    <property type="molecule type" value="Genomic_DNA"/>
</dbReference>
<organism evidence="4">
    <name type="scientific">Candidatus Kentrum sp. MB</name>
    <dbReference type="NCBI Taxonomy" id="2138164"/>
    <lineage>
        <taxon>Bacteria</taxon>
        <taxon>Pseudomonadati</taxon>
        <taxon>Pseudomonadota</taxon>
        <taxon>Gammaproteobacteria</taxon>
        <taxon>Candidatus Kentrum</taxon>
    </lineage>
</organism>
<evidence type="ECO:0000313" key="4">
    <source>
        <dbReference type="EMBL" id="VFK76182.1"/>
    </source>
</evidence>
<protein>
    <submittedName>
        <fullName evidence="4">Uncharacterized protein</fullName>
    </submittedName>
</protein>
<reference evidence="4" key="1">
    <citation type="submission" date="2019-02" db="EMBL/GenBank/DDBJ databases">
        <authorList>
            <person name="Gruber-Vodicka R. H."/>
            <person name="Seah K. B. B."/>
        </authorList>
    </citation>
    <scope>NUCLEOTIDE SEQUENCE</scope>
    <source>
        <strain evidence="2">BECK_BZ197</strain>
        <strain evidence="4">BECK_BZ198</strain>
        <strain evidence="3">BECK_BZ199</strain>
    </source>
</reference>
<dbReference type="AlphaFoldDB" id="A0A451BD20"/>
<feature type="region of interest" description="Disordered" evidence="1">
    <location>
        <begin position="106"/>
        <end position="176"/>
    </location>
</feature>
<accession>A0A451BD20</accession>